<feature type="region of interest" description="Disordered" evidence="2">
    <location>
        <begin position="149"/>
        <end position="189"/>
    </location>
</feature>
<feature type="compositionally biased region" description="Basic and acidic residues" evidence="2">
    <location>
        <begin position="154"/>
        <end position="163"/>
    </location>
</feature>
<evidence type="ECO:0008006" key="4">
    <source>
        <dbReference type="Google" id="ProtNLM"/>
    </source>
</evidence>
<gene>
    <name evidence="3" type="ORF">S301_05940</name>
</gene>
<feature type="compositionally biased region" description="Basic and acidic residues" evidence="2">
    <location>
        <begin position="170"/>
        <end position="189"/>
    </location>
</feature>
<dbReference type="Pfam" id="PF05443">
    <property type="entry name" value="ROS_MUCR"/>
    <property type="match status" value="1"/>
</dbReference>
<organism evidence="3">
    <name type="scientific">Salmonella enterica I</name>
    <dbReference type="NCBI Taxonomy" id="59201"/>
    <lineage>
        <taxon>Bacteria</taxon>
        <taxon>Pseudomonadati</taxon>
        <taxon>Pseudomonadota</taxon>
        <taxon>Gammaproteobacteria</taxon>
        <taxon>Enterobacterales</taxon>
        <taxon>Enterobacteriaceae</taxon>
        <taxon>Salmonella</taxon>
    </lineage>
</organism>
<dbReference type="GO" id="GO:0003677">
    <property type="term" value="F:DNA binding"/>
    <property type="evidence" value="ECO:0007669"/>
    <property type="project" value="InterPro"/>
</dbReference>
<sequence length="222" mass="25399">MNISQASHILGYTSPAGLASRLKKNGVQPGSDISHYTLQRIFKKKENPPGIIKIKPVKNRQDVSDYLSGDKIQCLECGKMFQTLGTHLLKIHGMTAAEYRERFNLPAETPLAGVAYRQAQRDKMNRLIKDGVITHWHLADAVEKARTAGRGRRREFDLAEQKERIKRNSHYKERTLPPGSKRADGRDADRFREYQRARRAQKKGNGVLMAEYLEKYPKGTPW</sequence>
<dbReference type="InterPro" id="IPR008807">
    <property type="entry name" value="ROS_MUCR"/>
</dbReference>
<dbReference type="EMBL" id="AAGLPX010000008">
    <property type="protein sequence ID" value="EBP3998233.1"/>
    <property type="molecule type" value="Genomic_DNA"/>
</dbReference>
<dbReference type="InterPro" id="IPR041920">
    <property type="entry name" value="ROS/MUCR_sf"/>
</dbReference>
<evidence type="ECO:0000256" key="2">
    <source>
        <dbReference type="SAM" id="MobiDB-lite"/>
    </source>
</evidence>
<dbReference type="GO" id="GO:0008270">
    <property type="term" value="F:zinc ion binding"/>
    <property type="evidence" value="ECO:0007669"/>
    <property type="project" value="InterPro"/>
</dbReference>
<dbReference type="Gene3D" id="1.10.10.1550">
    <property type="entry name" value="ROS/MUCR transcriptional regulator protein"/>
    <property type="match status" value="1"/>
</dbReference>
<reference evidence="3" key="1">
    <citation type="submission" date="2018-07" db="EMBL/GenBank/DDBJ databases">
        <authorList>
            <consortium name="GenomeTrakr network: Whole genome sequencing for foodborne pathogen traceback"/>
        </authorList>
    </citation>
    <scope>NUCLEOTIDE SEQUENCE [LARGE SCALE GENOMIC DNA]</scope>
    <source>
        <strain evidence="3">CFSAN002851</strain>
    </source>
</reference>
<dbReference type="AlphaFoldDB" id="A0A5U3EDK2"/>
<comment type="caution">
    <text evidence="3">The sequence shown here is derived from an EMBL/GenBank/DDBJ whole genome shotgun (WGS) entry which is preliminary data.</text>
</comment>
<dbReference type="Proteomes" id="UP000839575">
    <property type="component" value="Unassembled WGS sequence"/>
</dbReference>
<protein>
    <recommendedName>
        <fullName evidence="4">MucR family transcriptional regulator</fullName>
    </recommendedName>
</protein>
<accession>A0A5U3EDK2</accession>
<proteinExistence type="inferred from homology"/>
<evidence type="ECO:0000313" key="3">
    <source>
        <dbReference type="EMBL" id="EBP3998233.1"/>
    </source>
</evidence>
<dbReference type="GO" id="GO:0006355">
    <property type="term" value="P:regulation of DNA-templated transcription"/>
    <property type="evidence" value="ECO:0007669"/>
    <property type="project" value="InterPro"/>
</dbReference>
<comment type="similarity">
    <text evidence="1">Belongs to the ros/MucR family.</text>
</comment>
<name>A0A5U3EDK2_SALET</name>
<evidence type="ECO:0000256" key="1">
    <source>
        <dbReference type="ARBA" id="ARBA00007031"/>
    </source>
</evidence>